<reference evidence="1 2" key="1">
    <citation type="submission" date="2024-01" db="EMBL/GenBank/DDBJ databases">
        <title>A draft genome for a cacao thread blight-causing isolate of Paramarasmius palmivorus.</title>
        <authorList>
            <person name="Baruah I.K."/>
            <person name="Bukari Y."/>
            <person name="Amoako-Attah I."/>
            <person name="Meinhardt L.W."/>
            <person name="Bailey B.A."/>
            <person name="Cohen S.P."/>
        </authorList>
    </citation>
    <scope>NUCLEOTIDE SEQUENCE [LARGE SCALE GENOMIC DNA]</scope>
    <source>
        <strain evidence="1 2">GH-12</strain>
    </source>
</reference>
<accession>A0AAW0CVM4</accession>
<dbReference type="EMBL" id="JAYKXP010000029">
    <property type="protein sequence ID" value="KAK7043135.1"/>
    <property type="molecule type" value="Genomic_DNA"/>
</dbReference>
<protein>
    <recommendedName>
        <fullName evidence="3">F-box protein</fullName>
    </recommendedName>
</protein>
<evidence type="ECO:0000313" key="1">
    <source>
        <dbReference type="EMBL" id="KAK7043135.1"/>
    </source>
</evidence>
<name>A0AAW0CVM4_9AGAR</name>
<comment type="caution">
    <text evidence="1">The sequence shown here is derived from an EMBL/GenBank/DDBJ whole genome shotgun (WGS) entry which is preliminary data.</text>
</comment>
<dbReference type="Proteomes" id="UP001383192">
    <property type="component" value="Unassembled WGS sequence"/>
</dbReference>
<gene>
    <name evidence="1" type="ORF">VNI00_008489</name>
</gene>
<evidence type="ECO:0008006" key="3">
    <source>
        <dbReference type="Google" id="ProtNLM"/>
    </source>
</evidence>
<organism evidence="1 2">
    <name type="scientific">Paramarasmius palmivorus</name>
    <dbReference type="NCBI Taxonomy" id="297713"/>
    <lineage>
        <taxon>Eukaryota</taxon>
        <taxon>Fungi</taxon>
        <taxon>Dikarya</taxon>
        <taxon>Basidiomycota</taxon>
        <taxon>Agaricomycotina</taxon>
        <taxon>Agaricomycetes</taxon>
        <taxon>Agaricomycetidae</taxon>
        <taxon>Agaricales</taxon>
        <taxon>Marasmiineae</taxon>
        <taxon>Marasmiaceae</taxon>
        <taxon>Paramarasmius</taxon>
    </lineage>
</organism>
<proteinExistence type="predicted"/>
<keyword evidence="2" id="KW-1185">Reference proteome</keyword>
<evidence type="ECO:0000313" key="2">
    <source>
        <dbReference type="Proteomes" id="UP001383192"/>
    </source>
</evidence>
<dbReference type="AlphaFoldDB" id="A0AAW0CVM4"/>
<dbReference type="Gene3D" id="3.80.10.10">
    <property type="entry name" value="Ribonuclease Inhibitor"/>
    <property type="match status" value="1"/>
</dbReference>
<dbReference type="SUPFAM" id="SSF52047">
    <property type="entry name" value="RNI-like"/>
    <property type="match status" value="1"/>
</dbReference>
<dbReference type="InterPro" id="IPR032675">
    <property type="entry name" value="LRR_dom_sf"/>
</dbReference>
<sequence length="430" mass="49206">MLECRFRYPYSLISPVIEYFERSDPLPITCQIRLSSGVIRDEQYLRHVLSILSPRLCHLNVDCGPTATLVRVLMQIQGNLPALKSLCVSTCDAGMEYTDDEDPEYADVAPLVGAFSAAPNLTEVFMKIGRFRCPSFVLPWSQLRELDMRVRNVKELAFISELENIETLTLDLTWYGGCERDWHNIGCEVEVPCLRYLRMQGMYHNMARIIDLLQPRVLVDVEIRQLGGSQHDSIAETEADELLSTIAALNRRDSFNIRRLTLPLTTFSYPGATYMAEDLAMVEELCLWLPASRQDDKLCLDTLSKLSTTRAMFPNLRGLHLDIQQGKVNVFDPFPLLSGLIGIAEARARMLERLSFAFLQHWVGMVIESQYVQRMKKLEQEADIKLLGEFVQGGAWRSSYKYASWGLDSTDKERHLARFQLSEDTHSSWF</sequence>